<accession>A0A6M6E9D7</accession>
<dbReference type="InterPro" id="IPR002800">
    <property type="entry name" value="Rv2949c-like"/>
</dbReference>
<geneLocation type="plasmid" evidence="2">
    <name>pfdu301b</name>
</geneLocation>
<protein>
    <submittedName>
        <fullName evidence="1">DUF98 domain-containing protein</fullName>
    </submittedName>
</protein>
<dbReference type="SUPFAM" id="SSF64288">
    <property type="entry name" value="Chorismate lyase-like"/>
    <property type="match status" value="1"/>
</dbReference>
<evidence type="ECO:0000313" key="1">
    <source>
        <dbReference type="EMBL" id="QJX81038.1"/>
    </source>
</evidence>
<evidence type="ECO:0000313" key="2">
    <source>
        <dbReference type="Proteomes" id="UP000501076"/>
    </source>
</evidence>
<dbReference type="Pfam" id="PF01947">
    <property type="entry name" value="Rv2949c-like"/>
    <property type="match status" value="1"/>
</dbReference>
<dbReference type="AlphaFoldDB" id="A0A6M6E9D7"/>
<proteinExistence type="predicted"/>
<name>A0A6M6E9D7_PRIMG</name>
<keyword evidence="1" id="KW-0614">Plasmid</keyword>
<dbReference type="InterPro" id="IPR028978">
    <property type="entry name" value="Chorismate_lyase_/UTRA_dom_sf"/>
</dbReference>
<sequence length="169" mass="19683">MINYCLRIILSTNGSTTLALESLIMEKVSLNIIHQEIVTFNDLPSDVKVFFKSKGPFVKRITSLNFENRTLSENVVYFDISTIDKPIQNRLSTENIPIGKMLNSMENKRVIVSHGFKEYDELRNSYLPHSILKSTYPYKEYIIIRNENCWFHITEIFHSKEIVSCIADK</sequence>
<organism evidence="1 2">
    <name type="scientific">Priestia megaterium</name>
    <name type="common">Bacillus megaterium</name>
    <dbReference type="NCBI Taxonomy" id="1404"/>
    <lineage>
        <taxon>Bacteria</taxon>
        <taxon>Bacillati</taxon>
        <taxon>Bacillota</taxon>
        <taxon>Bacilli</taxon>
        <taxon>Bacillales</taxon>
        <taxon>Bacillaceae</taxon>
        <taxon>Priestia</taxon>
    </lineage>
</organism>
<dbReference type="RefSeq" id="WP_171779043.1">
    <property type="nucleotide sequence ID" value="NZ_CP045274.1"/>
</dbReference>
<reference evidence="1 2" key="1">
    <citation type="submission" date="2019-10" db="EMBL/GenBank/DDBJ databases">
        <title>Complete genome sequences for adaption low water activity.</title>
        <authorList>
            <person name="Zhao L."/>
            <person name="Zhong J."/>
        </authorList>
    </citation>
    <scope>NUCLEOTIDE SEQUENCE [LARGE SCALE GENOMIC DNA]</scope>
    <source>
        <strain evidence="1 2">FDU301</strain>
        <plasmid evidence="2">pfdu301b</plasmid>
    </source>
</reference>
<dbReference type="Gene3D" id="3.40.1410.10">
    <property type="entry name" value="Chorismate lyase-like"/>
    <property type="match status" value="1"/>
</dbReference>
<gene>
    <name evidence="1" type="ORF">FDZ14_33540</name>
</gene>
<dbReference type="Proteomes" id="UP000501076">
    <property type="component" value="Plasmid pFDU301B"/>
</dbReference>
<dbReference type="EMBL" id="CP045274">
    <property type="protein sequence ID" value="QJX81038.1"/>
    <property type="molecule type" value="Genomic_DNA"/>
</dbReference>